<reference evidence="1" key="1">
    <citation type="submission" date="2009-10" db="EMBL/GenBank/DDBJ databases">
        <title>Diversity of trophic interactions inside an arsenic-rich microbial ecosystem.</title>
        <authorList>
            <person name="Bertin P.N."/>
            <person name="Heinrich-Salmeron A."/>
            <person name="Pelletier E."/>
            <person name="Goulhen-Chollet F."/>
            <person name="Arsene-Ploetze F."/>
            <person name="Gallien S."/>
            <person name="Calteau A."/>
            <person name="Vallenet D."/>
            <person name="Casiot C."/>
            <person name="Chane-Woon-Ming B."/>
            <person name="Giloteaux L."/>
            <person name="Barakat M."/>
            <person name="Bonnefoy V."/>
            <person name="Bruneel O."/>
            <person name="Chandler M."/>
            <person name="Cleiss J."/>
            <person name="Duran R."/>
            <person name="Elbaz-Poulichet F."/>
            <person name="Fonknechten N."/>
            <person name="Lauga B."/>
            <person name="Mornico D."/>
            <person name="Ortet P."/>
            <person name="Schaeffer C."/>
            <person name="Siguier P."/>
            <person name="Alexander Thil Smith A."/>
            <person name="Van Dorsselaer A."/>
            <person name="Weissenbach J."/>
            <person name="Medigue C."/>
            <person name="Le Paslier D."/>
        </authorList>
    </citation>
    <scope>NUCLEOTIDE SEQUENCE</scope>
</reference>
<accession>E6QAK2</accession>
<sequence length="50" mass="5505">MAEEGVGAEDRSWHAAMKSIVRRAHFKATSAKNVPAHAREILPYGLAIPY</sequence>
<name>E6QAK2_9ZZZZ</name>
<evidence type="ECO:0000313" key="1">
    <source>
        <dbReference type="EMBL" id="CBI04228.1"/>
    </source>
</evidence>
<organism evidence="1">
    <name type="scientific">mine drainage metagenome</name>
    <dbReference type="NCBI Taxonomy" id="410659"/>
    <lineage>
        <taxon>unclassified sequences</taxon>
        <taxon>metagenomes</taxon>
        <taxon>ecological metagenomes</taxon>
    </lineage>
</organism>
<dbReference type="EMBL" id="CABP01000055">
    <property type="protein sequence ID" value="CBI04228.1"/>
    <property type="molecule type" value="Genomic_DNA"/>
</dbReference>
<protein>
    <submittedName>
        <fullName evidence="1">Uncharacterized protein</fullName>
    </submittedName>
</protein>
<comment type="caution">
    <text evidence="1">The sequence shown here is derived from an EMBL/GenBank/DDBJ whole genome shotgun (WGS) entry which is preliminary data.</text>
</comment>
<gene>
    <name evidence="1" type="ORF">CARN5_2307</name>
</gene>
<proteinExistence type="predicted"/>
<dbReference type="AlphaFoldDB" id="E6QAK2"/>